<dbReference type="HOGENOM" id="CLU_005887_4_2_5"/>
<name>Q1MKD9_RHIJ3</name>
<evidence type="ECO:0000259" key="3">
    <source>
        <dbReference type="PROSITE" id="PS51208"/>
    </source>
</evidence>
<keyword evidence="1" id="KW-0732">Signal</keyword>
<dbReference type="EMBL" id="AM236080">
    <property type="protein sequence ID" value="CAK06566.1"/>
    <property type="molecule type" value="Genomic_DNA"/>
</dbReference>
<dbReference type="InterPro" id="IPR036709">
    <property type="entry name" value="Autotransporte_beta_dom_sf"/>
</dbReference>
<dbReference type="EnsemblBacteria" id="CAK06566">
    <property type="protein sequence ID" value="CAK06566"/>
    <property type="gene ID" value="RL1069"/>
</dbReference>
<dbReference type="InterPro" id="IPR005546">
    <property type="entry name" value="Autotransporte_beta"/>
</dbReference>
<feature type="transmembrane region" description="Helical" evidence="2">
    <location>
        <begin position="20"/>
        <end position="40"/>
    </location>
</feature>
<dbReference type="Proteomes" id="UP000006575">
    <property type="component" value="Chromosome"/>
</dbReference>
<dbReference type="InterPro" id="IPR011050">
    <property type="entry name" value="Pectin_lyase_fold/virulence"/>
</dbReference>
<dbReference type="AlphaFoldDB" id="Q1MKD9"/>
<feature type="domain" description="Autotransporter" evidence="3">
    <location>
        <begin position="939"/>
        <end position="1215"/>
    </location>
</feature>
<dbReference type="SUPFAM" id="SSF103515">
    <property type="entry name" value="Autotransporter"/>
    <property type="match status" value="1"/>
</dbReference>
<reference evidence="4 5" key="1">
    <citation type="journal article" date="2006" name="Genome Biol.">
        <title>The genome of Rhizobium leguminosarum has recognizable core and accessory components.</title>
        <authorList>
            <person name="Young J.W."/>
            <person name="Crossman L.C."/>
            <person name="Johnston A.W.B."/>
            <person name="Thomson N.R."/>
            <person name="Ghazoui Z.F."/>
            <person name="Hull K.H."/>
            <person name="Wexler M."/>
            <person name="Curson A.R.J."/>
            <person name="Todd J.D."/>
            <person name="Poole P.S."/>
            <person name="Mauchline T.H."/>
            <person name="East A.K."/>
            <person name="Quail M.A."/>
            <person name="Churcher C."/>
            <person name="Arrowsmith C."/>
            <person name="Cherevach A."/>
            <person name="Chillingworth T."/>
            <person name="Clarke K."/>
            <person name="Cronin A."/>
            <person name="Davis P."/>
            <person name="Fraser A."/>
            <person name="Hance Z."/>
            <person name="Hauser H."/>
            <person name="Jagels K."/>
            <person name="Moule S."/>
            <person name="Mungall K."/>
            <person name="Norbertczak H."/>
            <person name="Rabbinowitsch E."/>
            <person name="Sanders M."/>
            <person name="Simmonds M."/>
            <person name="Whitehead S."/>
            <person name="Parkhill J."/>
        </authorList>
    </citation>
    <scope>NUCLEOTIDE SEQUENCE [LARGE SCALE GENOMIC DNA]</scope>
    <source>
        <strain evidence="5">DSM 114642 / LMG 32736 / 3841</strain>
    </source>
</reference>
<dbReference type="eggNOG" id="COG4625">
    <property type="taxonomic scope" value="Bacteria"/>
</dbReference>
<dbReference type="InterPro" id="IPR013425">
    <property type="entry name" value="Autotrns_rpt"/>
</dbReference>
<dbReference type="SMART" id="SM00869">
    <property type="entry name" value="Autotransporter"/>
    <property type="match status" value="1"/>
</dbReference>
<organism evidence="4 5">
    <name type="scientific">Rhizobium johnstonii (strain DSM 114642 / LMG 32736 / 3841)</name>
    <name type="common">Rhizobium leguminosarum bv. viciae</name>
    <dbReference type="NCBI Taxonomy" id="216596"/>
    <lineage>
        <taxon>Bacteria</taxon>
        <taxon>Pseudomonadati</taxon>
        <taxon>Pseudomonadota</taxon>
        <taxon>Alphaproteobacteria</taxon>
        <taxon>Hyphomicrobiales</taxon>
        <taxon>Rhizobiaceae</taxon>
        <taxon>Rhizobium/Agrobacterium group</taxon>
        <taxon>Rhizobium</taxon>
        <taxon>Rhizobium johnstonii</taxon>
    </lineage>
</organism>
<proteinExistence type="predicted"/>
<evidence type="ECO:0000313" key="5">
    <source>
        <dbReference type="Proteomes" id="UP000006575"/>
    </source>
</evidence>
<dbReference type="InterPro" id="IPR051551">
    <property type="entry name" value="Autotransporter_adhesion"/>
</dbReference>
<keyword evidence="5" id="KW-1185">Reference proteome</keyword>
<keyword evidence="2" id="KW-0472">Membrane</keyword>
<evidence type="ECO:0000256" key="2">
    <source>
        <dbReference type="SAM" id="Phobius"/>
    </source>
</evidence>
<dbReference type="KEGG" id="rle:RL1069"/>
<protein>
    <submittedName>
        <fullName evidence="4">Autotransporter</fullName>
    </submittedName>
</protein>
<gene>
    <name evidence="4" type="primary">autC</name>
    <name evidence="4" type="ordered locus">RL1069</name>
</gene>
<keyword evidence="2" id="KW-0812">Transmembrane</keyword>
<dbReference type="Gene3D" id="2.40.128.130">
    <property type="entry name" value="Autotransporter beta-domain"/>
    <property type="match status" value="1"/>
</dbReference>
<dbReference type="InterPro" id="IPR012332">
    <property type="entry name" value="Autotransporter_pectin_lyase_C"/>
</dbReference>
<dbReference type="Pfam" id="PF12951">
    <property type="entry name" value="PATR"/>
    <property type="match status" value="4"/>
</dbReference>
<accession>Q1MKD9</accession>
<evidence type="ECO:0000256" key="1">
    <source>
        <dbReference type="ARBA" id="ARBA00022729"/>
    </source>
</evidence>
<dbReference type="Pfam" id="PF03797">
    <property type="entry name" value="Autotransporter"/>
    <property type="match status" value="1"/>
</dbReference>
<dbReference type="PANTHER" id="PTHR35037:SF3">
    <property type="entry name" value="C-TERMINAL REGION OF AIDA-LIKE PROTEIN"/>
    <property type="match status" value="1"/>
</dbReference>
<dbReference type="SUPFAM" id="SSF51126">
    <property type="entry name" value="Pectin lyase-like"/>
    <property type="match status" value="3"/>
</dbReference>
<evidence type="ECO:0000313" key="4">
    <source>
        <dbReference type="EMBL" id="CAK06566.1"/>
    </source>
</evidence>
<sequence>MRLIFQTKLILMITQSRFSVHFAVAGSAIATFLFPITAYADSSLNSYVEISTGDELGTDQVDMSTGGWIRTVATGTIDLVPEIDILDGATVRFSAIPGSDLNLKLYRVGTGAELHFGGAADSGTVTLADFFFSGGNQDVFVDSGTLLVPEDGQGALLRASTTTVASGATVDLGSHSDWIASLAGSGTIRLNDADLEIRNFSFDGTIDGANRVTFSRGGSWRGRFADVDEVALSANQTLTIVDAGAAANLSTLDSLRLSSGSTFDLTSYDASLNSLYGAGLIGTTETLAIGSGNYSGGIVAGRGLTISGDFQWSGQSQGALSINVLSGATLTANGGNVFGGSADISLDGALYVNASEAVDALTGSGTVEVANNAILSVGAGDSSTTFDGEISGQGGLTKAGTGTFILSSRQSYTGATTVSAGTLQLMSVNAVPATSPLEVRTGAQLNMAGFNQAFASLTGNGNILLGNANFSIGGVGGSGSFSGVISGSGSVTKSGAGTLGLFGNNSFSGGMTVVGGTLAVSSSASLGDGSTTNTLTLDGGTLQTFGSVASPAARGVVIGSAGATVDTNGNAVTFAGGVSGAGQLTKTGAGTLTLSGNNTRSGDTEIDQGRLAVQNGGALADDARVNIADLAGAGLDVATSETIGSLSGGGLSGGDVSLSNAAILTVGGDDSSSTFGGSITGDGSLIKTGSGLFQLTGNSTYTGDTDVLDGTLSVNGSLTGAFNIGSGARLQGTGSVGTTSLAAGSVLAPGNSIGTLTVTGDLNFDPTSNFEVEIGSTGLSDRVDVTGTAFLNGAKVQTILWDPSVSYVNGQSYTIVSAGTVSGTFGDLEIDSAFLKSFLSYSATDVTLTLRTVLSPGSLFPSAALTYNQQQSAYGLDFLDQTSGSSSLALYNAILYSDRAEARDAFDQLSGEIHASLQSGLFSEANDVRNTVFDRLDEVFQSGGRAWTSAYGNISTLESDGNASSATNARGGALYGADWMIDDISAGVFAGFGQSLFEISDLGSTANVDSVHLGLYAAQRSGNFEIKLGASNSWYDIETRRNIAFPGFSDTQTASYHGNTAQVFSEASYDFRFSQSLIVTPFGRLDYGISHRDSFEEDGGAASLSGESAREDMFASTVGLRAQRQSVIADKTVTTGIDVAWRRALYQGTPLSHLTFENGGSFTVKGVQNSSDSVVAGGSVAFQLASDASLALSYRGEFGDGFNRHSGSARLDVRF</sequence>
<keyword evidence="2" id="KW-1133">Transmembrane helix</keyword>
<dbReference type="NCBIfam" id="TIGR02601">
    <property type="entry name" value="autotrns_rpt"/>
    <property type="match status" value="4"/>
</dbReference>
<dbReference type="PROSITE" id="PS51208">
    <property type="entry name" value="AUTOTRANSPORTER"/>
    <property type="match status" value="1"/>
</dbReference>
<dbReference type="Gene3D" id="2.160.20.20">
    <property type="match status" value="2"/>
</dbReference>
<dbReference type="PANTHER" id="PTHR35037">
    <property type="entry name" value="C-TERMINAL REGION OF AIDA-LIKE PROTEIN"/>
    <property type="match status" value="1"/>
</dbReference>